<keyword evidence="3" id="KW-1185">Reference proteome</keyword>
<organism evidence="2 3">
    <name type="scientific">Maribacter litopenaei</name>
    <dbReference type="NCBI Taxonomy" id="2976127"/>
    <lineage>
        <taxon>Bacteria</taxon>
        <taxon>Pseudomonadati</taxon>
        <taxon>Bacteroidota</taxon>
        <taxon>Flavobacteriia</taxon>
        <taxon>Flavobacteriales</taxon>
        <taxon>Flavobacteriaceae</taxon>
        <taxon>Maribacter</taxon>
    </lineage>
</organism>
<reference evidence="2" key="1">
    <citation type="submission" date="2022-09" db="EMBL/GenBank/DDBJ databases">
        <title>Maribacter litopenaei sp. nov., isolated from the intestinal tract of the Pacific White Shrimp, Litopenaeus vannamei.</title>
        <authorList>
            <person name="Kim S.Y."/>
            <person name="Hwang C.Y."/>
        </authorList>
    </citation>
    <scope>NUCLEOTIDE SEQUENCE</scope>
    <source>
        <strain evidence="2">HL-LV01</strain>
    </source>
</reference>
<dbReference type="RefSeq" id="WP_260572342.1">
    <property type="nucleotide sequence ID" value="NZ_CP104205.1"/>
</dbReference>
<dbReference type="SUPFAM" id="SSF103473">
    <property type="entry name" value="MFS general substrate transporter"/>
    <property type="match status" value="1"/>
</dbReference>
<name>A0ABY5Y6J5_9FLAO</name>
<dbReference type="EMBL" id="CP104205">
    <property type="protein sequence ID" value="UWX54483.1"/>
    <property type="molecule type" value="Genomic_DNA"/>
</dbReference>
<proteinExistence type="predicted"/>
<feature type="transmembrane region" description="Helical" evidence="1">
    <location>
        <begin position="34"/>
        <end position="53"/>
    </location>
</feature>
<evidence type="ECO:0000256" key="1">
    <source>
        <dbReference type="SAM" id="Phobius"/>
    </source>
</evidence>
<accession>A0ABY5Y6J5</accession>
<dbReference type="Proteomes" id="UP001059209">
    <property type="component" value="Chromosome"/>
</dbReference>
<feature type="transmembrane region" description="Helical" evidence="1">
    <location>
        <begin position="9"/>
        <end position="28"/>
    </location>
</feature>
<keyword evidence="1" id="KW-0472">Membrane</keyword>
<sequence>MEDKKEDKSVWAIGGMTMVGVGVGLAFLQTSPLLMVACILSGIGLGLVITAIISSKKG</sequence>
<evidence type="ECO:0000313" key="3">
    <source>
        <dbReference type="Proteomes" id="UP001059209"/>
    </source>
</evidence>
<gene>
    <name evidence="2" type="ORF">NYZ99_16435</name>
</gene>
<protein>
    <submittedName>
        <fullName evidence="2">Uncharacterized protein</fullName>
    </submittedName>
</protein>
<keyword evidence="1" id="KW-0812">Transmembrane</keyword>
<keyword evidence="1" id="KW-1133">Transmembrane helix</keyword>
<dbReference type="InterPro" id="IPR036259">
    <property type="entry name" value="MFS_trans_sf"/>
</dbReference>
<evidence type="ECO:0000313" key="2">
    <source>
        <dbReference type="EMBL" id="UWX54483.1"/>
    </source>
</evidence>